<evidence type="ECO:0000259" key="3">
    <source>
        <dbReference type="Pfam" id="PF00139"/>
    </source>
</evidence>
<evidence type="ECO:0000256" key="2">
    <source>
        <dbReference type="ARBA" id="ARBA00022734"/>
    </source>
</evidence>
<keyword evidence="5" id="KW-1185">Reference proteome</keyword>
<accession>A0A498IJ19</accession>
<reference evidence="4 5" key="1">
    <citation type="submission" date="2018-10" db="EMBL/GenBank/DDBJ databases">
        <title>A high-quality apple genome assembly.</title>
        <authorList>
            <person name="Hu J."/>
        </authorList>
    </citation>
    <scope>NUCLEOTIDE SEQUENCE [LARGE SCALE GENOMIC DNA]</scope>
    <source>
        <strain evidence="5">cv. HFTH1</strain>
        <tissue evidence="4">Young leaf</tissue>
    </source>
</reference>
<dbReference type="Proteomes" id="UP000290289">
    <property type="component" value="Chromosome 11"/>
</dbReference>
<gene>
    <name evidence="4" type="ORF">DVH24_003708</name>
</gene>
<evidence type="ECO:0000313" key="5">
    <source>
        <dbReference type="Proteomes" id="UP000290289"/>
    </source>
</evidence>
<comment type="similarity">
    <text evidence="1">Belongs to the leguminous lectin family.</text>
</comment>
<keyword evidence="2" id="KW-0430">Lectin</keyword>
<comment type="caution">
    <text evidence="4">The sequence shown here is derived from an EMBL/GenBank/DDBJ whole genome shotgun (WGS) entry which is preliminary data.</text>
</comment>
<name>A0A498IJ19_MALDO</name>
<dbReference type="InterPro" id="IPR001220">
    <property type="entry name" value="Legume_lectin_dom"/>
</dbReference>
<evidence type="ECO:0000313" key="4">
    <source>
        <dbReference type="EMBL" id="RXH83210.1"/>
    </source>
</evidence>
<dbReference type="Pfam" id="PF00139">
    <property type="entry name" value="Lectin_legB"/>
    <property type="match status" value="1"/>
</dbReference>
<dbReference type="InterPro" id="IPR013320">
    <property type="entry name" value="ConA-like_dom_sf"/>
</dbReference>
<organism evidence="4 5">
    <name type="scientific">Malus domestica</name>
    <name type="common">Apple</name>
    <name type="synonym">Pyrus malus</name>
    <dbReference type="NCBI Taxonomy" id="3750"/>
    <lineage>
        <taxon>Eukaryota</taxon>
        <taxon>Viridiplantae</taxon>
        <taxon>Streptophyta</taxon>
        <taxon>Embryophyta</taxon>
        <taxon>Tracheophyta</taxon>
        <taxon>Spermatophyta</taxon>
        <taxon>Magnoliopsida</taxon>
        <taxon>eudicotyledons</taxon>
        <taxon>Gunneridae</taxon>
        <taxon>Pentapetalae</taxon>
        <taxon>rosids</taxon>
        <taxon>fabids</taxon>
        <taxon>Rosales</taxon>
        <taxon>Rosaceae</taxon>
        <taxon>Amygdaloideae</taxon>
        <taxon>Maleae</taxon>
        <taxon>Malus</taxon>
    </lineage>
</organism>
<proteinExistence type="inferred from homology"/>
<dbReference type="Gene3D" id="2.60.120.200">
    <property type="match status" value="1"/>
</dbReference>
<dbReference type="AlphaFoldDB" id="A0A498IJ19"/>
<feature type="domain" description="Legume lectin" evidence="3">
    <location>
        <begin position="66"/>
        <end position="133"/>
    </location>
</feature>
<dbReference type="SUPFAM" id="SSF49899">
    <property type="entry name" value="Concanavalin A-like lectins/glucanases"/>
    <property type="match status" value="1"/>
</dbReference>
<sequence length="139" mass="15647">MSIYIVLTYRLKLVYTFKFDYIWFESSGLLRFGILSLHFFPIINGSALPSSHSTRLLLIIPWAAPLSFNFPTFQQSDLTNGTGLLITEGDAVIANQSIHLTKDNVGGETTHGSVGRATYSEPFLLRDNATRKLQHKFHN</sequence>
<dbReference type="EMBL" id="RDQH01000337">
    <property type="protein sequence ID" value="RXH83210.1"/>
    <property type="molecule type" value="Genomic_DNA"/>
</dbReference>
<dbReference type="GO" id="GO:0030246">
    <property type="term" value="F:carbohydrate binding"/>
    <property type="evidence" value="ECO:0007669"/>
    <property type="project" value="UniProtKB-KW"/>
</dbReference>
<evidence type="ECO:0000256" key="1">
    <source>
        <dbReference type="ARBA" id="ARBA00007606"/>
    </source>
</evidence>
<protein>
    <recommendedName>
        <fullName evidence="3">Legume lectin domain-containing protein</fullName>
    </recommendedName>
</protein>